<dbReference type="InterPro" id="IPR011335">
    <property type="entry name" value="Restrct_endonuc-II-like"/>
</dbReference>
<keyword evidence="5 7" id="KW-0378">Hydrolase</keyword>
<evidence type="ECO:0000259" key="11">
    <source>
        <dbReference type="SMART" id="SM00986"/>
    </source>
</evidence>
<evidence type="ECO:0000256" key="4">
    <source>
        <dbReference type="ARBA" id="ARBA00022763"/>
    </source>
</evidence>
<dbReference type="GO" id="GO:0005739">
    <property type="term" value="C:mitochondrion"/>
    <property type="evidence" value="ECO:0007669"/>
    <property type="project" value="UniProtKB-SubCell"/>
</dbReference>
<dbReference type="eggNOG" id="KOG2994">
    <property type="taxonomic scope" value="Eukaryota"/>
</dbReference>
<sequence>MKRLVMMFSSLSISSPFLRAPSSLGRKKRASLKPFFLHVARYGSDAATNNEDDDEKFLSLLERITLSLRIESRHQFSNVEGKQMPFSTFARAYFPKIVVNVEKEKERAVLEGFAKYETLTREERETVVKEAGILVERLVSREKTKTKEKSRANDAAKAAATVESAAPSVVSSSSVHARAGSSFSDIAQSSPLARPSPSSSGTSTSRQILPKERAIGKSFIVDTPQWEHALKEDARRRKELEKVVEQKKDEGAKKERDDEKSANVNATASTPPVKVQDFGSEEEDESQKQGTDEWKALRATRLTASAFSNAVGFWRDGRNALWEEKLGIGIPFTGNEATEWGTKTEDEACEAYAALTNASVSHLLFRALSPDEAELWMGASPDGLVVAATTDAAEYKSEVANNGDASDSLNNNERGILEVKCPFNRGKPLEAKPYPKVPWYYVPQVQGLMAVFDRPWVDVFAYTVNNGCAIYRVKRDREYWAQMYEALSEFWWQHVVPAKHAMHRGLDFEKYRPSEEHHKCQTLKVKSQRIANESTTWVISKKDLDEIIARHRATKKAAENNNTNASEEEFVVFDSTTTTTTTRAKSSSNDDQRVSDSTKKVLNETALEPSWRALLADEFHQPYLEFGLNEFLDDEFQNNKKVFPPKDLIFNAFEKTPVDKVKVVIVGQDPYHNDDQAMGLAFSVPRETTKIPPSLKNIFKELEEDTREARERGDEEVEFTIPAHGDLTKWAEQGVLLLNTSLTVRAHEANSHSGKGWETFTDRTIEQLSQNTENVVFLLWGKNATSKERLIAEGHNHFILKCAHPSPLSASRGFFGCRHFSQTNEFLREVGRETIDWRL</sequence>
<feature type="domain" description="Uracil-DNA glycosylase-like" evidence="11">
    <location>
        <begin position="654"/>
        <end position="827"/>
    </location>
</feature>
<dbReference type="STRING" id="41875.K8F4G2"/>
<dbReference type="KEGG" id="bpg:Bathy04g01430"/>
<keyword evidence="9" id="KW-0175">Coiled coil</keyword>
<keyword evidence="6 7" id="KW-0234">DNA repair</keyword>
<dbReference type="EC" id="3.2.2.27" evidence="3 7"/>
<keyword evidence="7" id="KW-0539">Nucleus</keyword>
<evidence type="ECO:0000256" key="2">
    <source>
        <dbReference type="ARBA" id="ARBA00008184"/>
    </source>
</evidence>
<dbReference type="FunFam" id="3.40.470.10:FF:000001">
    <property type="entry name" value="Uracil-DNA glycosylase"/>
    <property type="match status" value="1"/>
</dbReference>
<feature type="compositionally biased region" description="Basic and acidic residues" evidence="10">
    <location>
        <begin position="244"/>
        <end position="261"/>
    </location>
</feature>
<dbReference type="InterPro" id="IPR036895">
    <property type="entry name" value="Uracil-DNA_glycosylase-like_sf"/>
</dbReference>
<dbReference type="NCBIfam" id="TIGR00628">
    <property type="entry name" value="ung"/>
    <property type="match status" value="1"/>
</dbReference>
<keyword evidence="7" id="KW-0496">Mitochondrion</keyword>
<feature type="compositionally biased region" description="Basic and acidic residues" evidence="10">
    <location>
        <begin position="143"/>
        <end position="154"/>
    </location>
</feature>
<evidence type="ECO:0000256" key="8">
    <source>
        <dbReference type="PROSITE-ProRule" id="PRU10072"/>
    </source>
</evidence>
<keyword evidence="13" id="KW-1185">Reference proteome</keyword>
<dbReference type="SMART" id="SM00986">
    <property type="entry name" value="UDG"/>
    <property type="match status" value="1"/>
</dbReference>
<dbReference type="InterPro" id="IPR005122">
    <property type="entry name" value="Uracil-DNA_glycosylase-like"/>
</dbReference>
<evidence type="ECO:0000256" key="7">
    <source>
        <dbReference type="HAMAP-Rule" id="MF_03166"/>
    </source>
</evidence>
<dbReference type="NCBIfam" id="NF003591">
    <property type="entry name" value="PRK05254.1-4"/>
    <property type="match status" value="1"/>
</dbReference>
<dbReference type="PANTHER" id="PTHR11264">
    <property type="entry name" value="URACIL-DNA GLYCOSYLASE"/>
    <property type="match status" value="1"/>
</dbReference>
<dbReference type="GO" id="GO:0004844">
    <property type="term" value="F:uracil DNA N-glycosylase activity"/>
    <property type="evidence" value="ECO:0007669"/>
    <property type="project" value="UniProtKB-UniRule"/>
</dbReference>
<feature type="compositionally biased region" description="Low complexity" evidence="10">
    <location>
        <begin position="155"/>
        <end position="205"/>
    </location>
</feature>
<dbReference type="InterPro" id="IPR019080">
    <property type="entry name" value="YqaJ_viral_recombinase"/>
</dbReference>
<evidence type="ECO:0000256" key="6">
    <source>
        <dbReference type="ARBA" id="ARBA00023204"/>
    </source>
</evidence>
<evidence type="ECO:0000313" key="12">
    <source>
        <dbReference type="EMBL" id="CCO16393.1"/>
    </source>
</evidence>
<dbReference type="RefSeq" id="XP_007513868.1">
    <property type="nucleotide sequence ID" value="XM_007513806.1"/>
</dbReference>
<feature type="active site" description="Proton acceptor" evidence="7 8">
    <location>
        <position position="669"/>
    </location>
</feature>
<dbReference type="EMBL" id="FO082275">
    <property type="protein sequence ID" value="CCO16393.1"/>
    <property type="molecule type" value="Genomic_DNA"/>
</dbReference>
<dbReference type="HAMAP" id="MF_00148">
    <property type="entry name" value="UDG"/>
    <property type="match status" value="1"/>
</dbReference>
<gene>
    <name evidence="12" type="ORF">Bathy04g01430</name>
</gene>
<dbReference type="Pfam" id="PF09588">
    <property type="entry name" value="YqaJ"/>
    <property type="match status" value="1"/>
</dbReference>
<feature type="region of interest" description="Disordered" evidence="10">
    <location>
        <begin position="143"/>
        <end position="210"/>
    </location>
</feature>
<dbReference type="GeneID" id="19016168"/>
<dbReference type="AlphaFoldDB" id="K8F4G2"/>
<dbReference type="Pfam" id="PF03167">
    <property type="entry name" value="UDG"/>
    <property type="match status" value="1"/>
</dbReference>
<dbReference type="NCBIfam" id="NF003589">
    <property type="entry name" value="PRK05254.1-2"/>
    <property type="match status" value="1"/>
</dbReference>
<dbReference type="Gene3D" id="3.40.470.10">
    <property type="entry name" value="Uracil-DNA glycosylase-like domain"/>
    <property type="match status" value="1"/>
</dbReference>
<dbReference type="OrthoDB" id="421276at2759"/>
<dbReference type="GO" id="GO:0097510">
    <property type="term" value="P:base-excision repair, AP site formation via deaminated base removal"/>
    <property type="evidence" value="ECO:0007669"/>
    <property type="project" value="TreeGrafter"/>
</dbReference>
<dbReference type="Proteomes" id="UP000198341">
    <property type="component" value="Chromosome 4"/>
</dbReference>
<evidence type="ECO:0000256" key="3">
    <source>
        <dbReference type="ARBA" id="ARBA00012030"/>
    </source>
</evidence>
<dbReference type="CDD" id="cd10027">
    <property type="entry name" value="UDG-F1-like"/>
    <property type="match status" value="1"/>
</dbReference>
<evidence type="ECO:0000256" key="10">
    <source>
        <dbReference type="SAM" id="MobiDB-lite"/>
    </source>
</evidence>
<keyword evidence="4 7" id="KW-0227">DNA damage</keyword>
<organism evidence="12 13">
    <name type="scientific">Bathycoccus prasinos</name>
    <dbReference type="NCBI Taxonomy" id="41875"/>
    <lineage>
        <taxon>Eukaryota</taxon>
        <taxon>Viridiplantae</taxon>
        <taxon>Chlorophyta</taxon>
        <taxon>Mamiellophyceae</taxon>
        <taxon>Mamiellales</taxon>
        <taxon>Bathycoccaceae</taxon>
        <taxon>Bathycoccus</taxon>
    </lineage>
</organism>
<evidence type="ECO:0000256" key="9">
    <source>
        <dbReference type="SAM" id="Coils"/>
    </source>
</evidence>
<reference evidence="12 13" key="1">
    <citation type="submission" date="2011-10" db="EMBL/GenBank/DDBJ databases">
        <authorList>
            <person name="Genoscope - CEA"/>
        </authorList>
    </citation>
    <scope>NUCLEOTIDE SEQUENCE [LARGE SCALE GENOMIC DNA]</scope>
    <source>
        <strain evidence="12 13">RCC 1105</strain>
    </source>
</reference>
<comment type="function">
    <text evidence="7">Excises uracil residues from the DNA which can arise as a result of misincorporation of dUMP residues by DNA polymerase or due to deamination of cytosine.</text>
</comment>
<dbReference type="SUPFAM" id="SSF52980">
    <property type="entry name" value="Restriction endonuclease-like"/>
    <property type="match status" value="1"/>
</dbReference>
<dbReference type="InterPro" id="IPR011604">
    <property type="entry name" value="PDDEXK-like_dom_sf"/>
</dbReference>
<proteinExistence type="inferred from homology"/>
<comment type="subcellular location">
    <subcellularLocation>
        <location evidence="7">Mitochondrion</location>
    </subcellularLocation>
    <subcellularLocation>
        <location evidence="7">Nucleus</location>
    </subcellularLocation>
</comment>
<dbReference type="InterPro" id="IPR002043">
    <property type="entry name" value="UDG_fam1"/>
</dbReference>
<dbReference type="SUPFAM" id="SSF52141">
    <property type="entry name" value="Uracil-DNA glycosylase-like"/>
    <property type="match status" value="1"/>
</dbReference>
<evidence type="ECO:0000313" key="13">
    <source>
        <dbReference type="Proteomes" id="UP000198341"/>
    </source>
</evidence>
<comment type="catalytic activity">
    <reaction evidence="1 7">
        <text>Hydrolyzes single-stranded DNA or mismatched double-stranded DNA and polynucleotides, releasing free uracil.</text>
        <dbReference type="EC" id="3.2.2.27"/>
    </reaction>
</comment>
<dbReference type="NCBIfam" id="NF003588">
    <property type="entry name" value="PRK05254.1-1"/>
    <property type="match status" value="1"/>
</dbReference>
<accession>K8F4G2</accession>
<evidence type="ECO:0000256" key="5">
    <source>
        <dbReference type="ARBA" id="ARBA00022801"/>
    </source>
</evidence>
<feature type="coiled-coil region" evidence="9">
    <location>
        <begin position="541"/>
        <end position="568"/>
    </location>
</feature>
<dbReference type="InterPro" id="IPR018085">
    <property type="entry name" value="Ura-DNA_Glyclase_AS"/>
</dbReference>
<dbReference type="Gene3D" id="3.90.320.10">
    <property type="match status" value="1"/>
</dbReference>
<dbReference type="GO" id="GO:0005634">
    <property type="term" value="C:nucleus"/>
    <property type="evidence" value="ECO:0007669"/>
    <property type="project" value="UniProtKB-SubCell"/>
</dbReference>
<dbReference type="SMART" id="SM00987">
    <property type="entry name" value="UreE_C"/>
    <property type="match status" value="1"/>
</dbReference>
<dbReference type="PANTHER" id="PTHR11264:SF0">
    <property type="entry name" value="URACIL-DNA GLYCOSYLASE"/>
    <property type="match status" value="1"/>
</dbReference>
<comment type="similarity">
    <text evidence="2 7">Belongs to the uracil-DNA glycosylase (UDG) superfamily. UNG family.</text>
</comment>
<protein>
    <recommendedName>
        <fullName evidence="3 7">Uracil-DNA glycosylase</fullName>
        <shortName evidence="7">UDG</shortName>
        <ecNumber evidence="3 7">3.2.2.27</ecNumber>
    </recommendedName>
</protein>
<dbReference type="CDD" id="cd22343">
    <property type="entry name" value="PDDEXK_lambda_exonuclease-like"/>
    <property type="match status" value="1"/>
</dbReference>
<feature type="region of interest" description="Disordered" evidence="10">
    <location>
        <begin position="244"/>
        <end position="292"/>
    </location>
</feature>
<name>K8F4G2_9CHLO</name>
<evidence type="ECO:0000256" key="1">
    <source>
        <dbReference type="ARBA" id="ARBA00001400"/>
    </source>
</evidence>
<dbReference type="NCBIfam" id="NF003592">
    <property type="entry name" value="PRK05254.1-5"/>
    <property type="match status" value="1"/>
</dbReference>
<dbReference type="PROSITE" id="PS00130">
    <property type="entry name" value="U_DNA_GLYCOSYLASE"/>
    <property type="match status" value="1"/>
</dbReference>